<feature type="compositionally biased region" description="Low complexity" evidence="6">
    <location>
        <begin position="456"/>
        <end position="475"/>
    </location>
</feature>
<keyword evidence="7" id="KW-0812">Transmembrane</keyword>
<feature type="compositionally biased region" description="Low complexity" evidence="6">
    <location>
        <begin position="414"/>
        <end position="426"/>
    </location>
</feature>
<evidence type="ECO:0000256" key="3">
    <source>
        <dbReference type="ARBA" id="ARBA00022840"/>
    </source>
</evidence>
<dbReference type="PANTHER" id="PTHR19375">
    <property type="entry name" value="HEAT SHOCK PROTEIN 70KDA"/>
    <property type="match status" value="1"/>
</dbReference>
<keyword evidence="7" id="KW-1133">Transmembrane helix</keyword>
<evidence type="ECO:0000256" key="4">
    <source>
        <dbReference type="ARBA" id="ARBA00023016"/>
    </source>
</evidence>
<dbReference type="PROSITE" id="PS01036">
    <property type="entry name" value="HSP70_3"/>
    <property type="match status" value="1"/>
</dbReference>
<dbReference type="Pfam" id="PF00012">
    <property type="entry name" value="HSP70"/>
    <property type="match status" value="1"/>
</dbReference>
<evidence type="ECO:0000256" key="5">
    <source>
        <dbReference type="ARBA" id="ARBA00023186"/>
    </source>
</evidence>
<feature type="compositionally biased region" description="Gly residues" evidence="6">
    <location>
        <begin position="476"/>
        <end position="485"/>
    </location>
</feature>
<evidence type="ECO:0008006" key="10">
    <source>
        <dbReference type="Google" id="ProtNLM"/>
    </source>
</evidence>
<evidence type="ECO:0000256" key="6">
    <source>
        <dbReference type="SAM" id="MobiDB-lite"/>
    </source>
</evidence>
<dbReference type="InterPro" id="IPR011047">
    <property type="entry name" value="Quinoprotein_ADH-like_sf"/>
</dbReference>
<dbReference type="PRINTS" id="PR00301">
    <property type="entry name" value="HEATSHOCK70"/>
</dbReference>
<dbReference type="GO" id="GO:0005524">
    <property type="term" value="F:ATP binding"/>
    <property type="evidence" value="ECO:0007669"/>
    <property type="project" value="UniProtKB-KW"/>
</dbReference>
<dbReference type="Proteomes" id="UP001240236">
    <property type="component" value="Unassembled WGS sequence"/>
</dbReference>
<evidence type="ECO:0000313" key="8">
    <source>
        <dbReference type="EMBL" id="MDQ0367489.1"/>
    </source>
</evidence>
<keyword evidence="4" id="KW-0346">Stress response</keyword>
<dbReference type="SUPFAM" id="SSF53067">
    <property type="entry name" value="Actin-like ATPase domain"/>
    <property type="match status" value="2"/>
</dbReference>
<dbReference type="SUPFAM" id="SSF50998">
    <property type="entry name" value="Quinoprotein alcohol dehydrogenase-like"/>
    <property type="match status" value="1"/>
</dbReference>
<evidence type="ECO:0000256" key="2">
    <source>
        <dbReference type="ARBA" id="ARBA00022741"/>
    </source>
</evidence>
<evidence type="ECO:0000256" key="1">
    <source>
        <dbReference type="ARBA" id="ARBA00007381"/>
    </source>
</evidence>
<evidence type="ECO:0000313" key="9">
    <source>
        <dbReference type="Proteomes" id="UP001240236"/>
    </source>
</evidence>
<dbReference type="PROSITE" id="PS00329">
    <property type="entry name" value="HSP70_2"/>
    <property type="match status" value="1"/>
</dbReference>
<evidence type="ECO:0000256" key="7">
    <source>
        <dbReference type="SAM" id="Phobius"/>
    </source>
</evidence>
<keyword evidence="7" id="KW-0472">Membrane</keyword>
<dbReference type="InterPro" id="IPR013126">
    <property type="entry name" value="Hsp_70_fam"/>
</dbReference>
<sequence>MSGPARLAVDLGTTHTVAVVERAGQPVRALLFDGSPILPSGVFLAADGVVHTGRDAARLGASEPERFEPHPKRRVDEGSVLLGTAEASVADLLRAILVRVAEEARTAGVDPAGAVLTCPADWGGPRRAVLADAARRAGLGDVRLLDEPVAAATYCTQVVGQQVPVGGAVAVFDFGGGTLDVTVVRREPGGWRVAATGGLDDLGGLDVDDALVGHLGHVVAARHPEAWRRLSAPSTAAERRDRQAFWGEVRAAKEMLSRLTSAPVRVPGQEEPLHLTRDEVERVAGPLVARAVDETRRVLERSGIASAQLDTILLVGGSSRIPLVASRLHARFGVVPSVPEQPELPVAYGALANDHLGPIASAQVSAVPTSPSGYPSTGTPPLPGMPAPGGAQTGMQGSGAPVSGMPVSPPAPGQTPGQSGTTGAAPGYPPGRYPGQAVGQFPGQAVGQYSGQASGWSAAPPGWQQPAAGGPSSGVSGLGGGAGKGDTGDVPVDLPDPKKIRRRTRRRVIALITVGAVVAAVATCGTVVTRTVQGWLSGVRDGALANGSPLTDVLSGAGAVPADGELVRVGQPIELGGGAVTVAAAGTTVYYARVIGITTEVVAVNAADGAQLWKKTAEIAGREVHLTVLDELLLLDADGATTHDGDDTRAVLQRSDGATVRTFPIADTLDVAFLGAEAVLERTSVFDGYQLYRMNLKTGKTVWSTAGVDDHLSIDDHRAEPLREWVGEQGPKQGAGMLPPTEYRHFDSLSASSVSMVQLTDDRRIRVIDMATGTAKSTSGAGAVPIEDDFWTAFDGLVVGLISTDVEAQPTVAGYGLNDFAQKWQLRLEAGESVDRVKPCGEHVVCVAVDSANDQYRTVAIDTTNGRQVWSQPVEFSVDEGWFATPKGVLWGNQFFDTMQDVKLLGLDGKEVANLGDNDVYAIRDGRALSVSIKVGITSQTAWVARVWDISTGKATGTAEFSTGLPREAAFAGDVGALIDDKGALSVYRVTSLG</sequence>
<keyword evidence="9" id="KW-1185">Reference proteome</keyword>
<accession>A0AAE4AYP1</accession>
<dbReference type="AlphaFoldDB" id="A0AAE4AYP1"/>
<dbReference type="EMBL" id="JAUSUZ010000001">
    <property type="protein sequence ID" value="MDQ0367489.1"/>
    <property type="molecule type" value="Genomic_DNA"/>
</dbReference>
<protein>
    <recommendedName>
        <fullName evidence="10">Heat shock protein 70</fullName>
    </recommendedName>
</protein>
<reference evidence="8 9" key="1">
    <citation type="submission" date="2023-07" db="EMBL/GenBank/DDBJ databases">
        <title>Sequencing the genomes of 1000 actinobacteria strains.</title>
        <authorList>
            <person name="Klenk H.-P."/>
        </authorList>
    </citation>
    <scope>NUCLEOTIDE SEQUENCE [LARGE SCALE GENOMIC DNA]</scope>
    <source>
        <strain evidence="8 9">DSM 44709</strain>
    </source>
</reference>
<name>A0AAE4AYP1_9ACTN</name>
<feature type="region of interest" description="Disordered" evidence="6">
    <location>
        <begin position="364"/>
        <end position="497"/>
    </location>
</feature>
<feature type="compositionally biased region" description="Low complexity" evidence="6">
    <location>
        <begin position="368"/>
        <end position="377"/>
    </location>
</feature>
<dbReference type="InterPro" id="IPR018181">
    <property type="entry name" value="Heat_shock_70_CS"/>
</dbReference>
<dbReference type="Gene3D" id="3.30.420.40">
    <property type="match status" value="2"/>
</dbReference>
<dbReference type="RefSeq" id="WP_307241555.1">
    <property type="nucleotide sequence ID" value="NZ_JAUSUZ010000001.1"/>
</dbReference>
<dbReference type="InterPro" id="IPR043129">
    <property type="entry name" value="ATPase_NBD"/>
</dbReference>
<gene>
    <name evidence="8" type="ORF">J2S42_004158</name>
</gene>
<keyword evidence="5" id="KW-0143">Chaperone</keyword>
<organism evidence="8 9">
    <name type="scientific">Catenuloplanes indicus</name>
    <dbReference type="NCBI Taxonomy" id="137267"/>
    <lineage>
        <taxon>Bacteria</taxon>
        <taxon>Bacillati</taxon>
        <taxon>Actinomycetota</taxon>
        <taxon>Actinomycetes</taxon>
        <taxon>Micromonosporales</taxon>
        <taxon>Micromonosporaceae</taxon>
        <taxon>Catenuloplanes</taxon>
    </lineage>
</organism>
<feature type="transmembrane region" description="Helical" evidence="7">
    <location>
        <begin position="508"/>
        <end position="528"/>
    </location>
</feature>
<proteinExistence type="inferred from homology"/>
<comment type="similarity">
    <text evidence="1">Belongs to the heat shock protein 70 family.</text>
</comment>
<keyword evidence="3" id="KW-0067">ATP-binding</keyword>
<keyword evidence="2" id="KW-0547">Nucleotide-binding</keyword>
<dbReference type="GO" id="GO:0140662">
    <property type="term" value="F:ATP-dependent protein folding chaperone"/>
    <property type="evidence" value="ECO:0007669"/>
    <property type="project" value="InterPro"/>
</dbReference>
<comment type="caution">
    <text evidence="8">The sequence shown here is derived from an EMBL/GenBank/DDBJ whole genome shotgun (WGS) entry which is preliminary data.</text>
</comment>
<dbReference type="Gene3D" id="3.90.640.10">
    <property type="entry name" value="Actin, Chain A, domain 4"/>
    <property type="match status" value="1"/>
</dbReference>